<comment type="caution">
    <text evidence="2">The sequence shown here is derived from an EMBL/GenBank/DDBJ whole genome shotgun (WGS) entry which is preliminary data.</text>
</comment>
<accession>A0AAV4UMF4</accession>
<evidence type="ECO:0000313" key="2">
    <source>
        <dbReference type="EMBL" id="GIY59122.1"/>
    </source>
</evidence>
<name>A0AAV4UMF4_CAEEX</name>
<dbReference type="EMBL" id="BPLR01013165">
    <property type="protein sequence ID" value="GIY59122.1"/>
    <property type="molecule type" value="Genomic_DNA"/>
</dbReference>
<organism evidence="2 3">
    <name type="scientific">Caerostris extrusa</name>
    <name type="common">Bark spider</name>
    <name type="synonym">Caerostris bankana</name>
    <dbReference type="NCBI Taxonomy" id="172846"/>
    <lineage>
        <taxon>Eukaryota</taxon>
        <taxon>Metazoa</taxon>
        <taxon>Ecdysozoa</taxon>
        <taxon>Arthropoda</taxon>
        <taxon>Chelicerata</taxon>
        <taxon>Arachnida</taxon>
        <taxon>Araneae</taxon>
        <taxon>Araneomorphae</taxon>
        <taxon>Entelegynae</taxon>
        <taxon>Araneoidea</taxon>
        <taxon>Araneidae</taxon>
        <taxon>Caerostris</taxon>
    </lineage>
</organism>
<reference evidence="2 3" key="1">
    <citation type="submission" date="2021-06" db="EMBL/GenBank/DDBJ databases">
        <title>Caerostris extrusa draft genome.</title>
        <authorList>
            <person name="Kono N."/>
            <person name="Arakawa K."/>
        </authorList>
    </citation>
    <scope>NUCLEOTIDE SEQUENCE [LARGE SCALE GENOMIC DNA]</scope>
</reference>
<feature type="region of interest" description="Disordered" evidence="1">
    <location>
        <begin position="67"/>
        <end position="88"/>
    </location>
</feature>
<feature type="compositionally biased region" description="Low complexity" evidence="1">
    <location>
        <begin position="14"/>
        <end position="23"/>
    </location>
</feature>
<gene>
    <name evidence="2" type="ORF">CEXT_239571</name>
</gene>
<protein>
    <submittedName>
        <fullName evidence="2">Uncharacterized protein</fullName>
    </submittedName>
</protein>
<proteinExistence type="predicted"/>
<feature type="region of interest" description="Disordered" evidence="1">
    <location>
        <begin position="1"/>
        <end position="23"/>
    </location>
</feature>
<dbReference type="AlphaFoldDB" id="A0AAV4UMF4"/>
<sequence length="88" mass="9779">MVTTKISTRKGGNNHRNTTTTTHTHFVVVVNRSQQTPLFHVPPLSTLATSEEPLNLHPKEAFGLGFMHGIKDPNRTPSPSTQSEKMFL</sequence>
<dbReference type="Proteomes" id="UP001054945">
    <property type="component" value="Unassembled WGS sequence"/>
</dbReference>
<feature type="compositionally biased region" description="Polar residues" evidence="1">
    <location>
        <begin position="75"/>
        <end position="88"/>
    </location>
</feature>
<evidence type="ECO:0000313" key="3">
    <source>
        <dbReference type="Proteomes" id="UP001054945"/>
    </source>
</evidence>
<evidence type="ECO:0000256" key="1">
    <source>
        <dbReference type="SAM" id="MobiDB-lite"/>
    </source>
</evidence>
<keyword evidence="3" id="KW-1185">Reference proteome</keyword>